<evidence type="ECO:0000256" key="4">
    <source>
        <dbReference type="ARBA" id="ARBA00022777"/>
    </source>
</evidence>
<feature type="binding site" evidence="7">
    <location>
        <position position="343"/>
    </location>
    <ligand>
        <name>ATP</name>
        <dbReference type="ChEBI" id="CHEBI:30616"/>
    </ligand>
</feature>
<dbReference type="Proteomes" id="UP000187209">
    <property type="component" value="Unassembled WGS sequence"/>
</dbReference>
<dbReference type="PROSITE" id="PS50011">
    <property type="entry name" value="PROTEIN_KINASE_DOM"/>
    <property type="match status" value="1"/>
</dbReference>
<evidence type="ECO:0000256" key="2">
    <source>
        <dbReference type="ARBA" id="ARBA00022679"/>
    </source>
</evidence>
<dbReference type="InterPro" id="IPR017441">
    <property type="entry name" value="Protein_kinase_ATP_BS"/>
</dbReference>
<organism evidence="9 10">
    <name type="scientific">Stentor coeruleus</name>
    <dbReference type="NCBI Taxonomy" id="5963"/>
    <lineage>
        <taxon>Eukaryota</taxon>
        <taxon>Sar</taxon>
        <taxon>Alveolata</taxon>
        <taxon>Ciliophora</taxon>
        <taxon>Postciliodesmatophora</taxon>
        <taxon>Heterotrichea</taxon>
        <taxon>Heterotrichida</taxon>
        <taxon>Stentoridae</taxon>
        <taxon>Stentor</taxon>
    </lineage>
</organism>
<dbReference type="PROSITE" id="PS50297">
    <property type="entry name" value="ANK_REP_REGION"/>
    <property type="match status" value="2"/>
</dbReference>
<dbReference type="InterPro" id="IPR000719">
    <property type="entry name" value="Prot_kinase_dom"/>
</dbReference>
<evidence type="ECO:0000313" key="10">
    <source>
        <dbReference type="Proteomes" id="UP000187209"/>
    </source>
</evidence>
<dbReference type="InterPro" id="IPR036770">
    <property type="entry name" value="Ankyrin_rpt-contain_sf"/>
</dbReference>
<feature type="repeat" description="ANK" evidence="6">
    <location>
        <begin position="180"/>
        <end position="212"/>
    </location>
</feature>
<dbReference type="FunFam" id="1.10.510.10:FF:000210">
    <property type="entry name" value="Non-specific serine/threonine protein kinase"/>
    <property type="match status" value="1"/>
</dbReference>
<name>A0A1R2CH06_9CILI</name>
<reference evidence="9 10" key="1">
    <citation type="submission" date="2016-11" db="EMBL/GenBank/DDBJ databases">
        <title>The macronuclear genome of Stentor coeruleus: a giant cell with tiny introns.</title>
        <authorList>
            <person name="Slabodnick M."/>
            <person name="Ruby J.G."/>
            <person name="Reiff S.B."/>
            <person name="Swart E.C."/>
            <person name="Gosai S."/>
            <person name="Prabakaran S."/>
            <person name="Witkowska E."/>
            <person name="Larue G.E."/>
            <person name="Fisher S."/>
            <person name="Freeman R.M."/>
            <person name="Gunawardena J."/>
            <person name="Chu W."/>
            <person name="Stover N.A."/>
            <person name="Gregory B.D."/>
            <person name="Nowacki M."/>
            <person name="Derisi J."/>
            <person name="Roy S.W."/>
            <person name="Marshall W.F."/>
            <person name="Sood P."/>
        </authorList>
    </citation>
    <scope>NUCLEOTIDE SEQUENCE [LARGE SCALE GENOMIC DNA]</scope>
    <source>
        <strain evidence="9">WM001</strain>
    </source>
</reference>
<comment type="caution">
    <text evidence="9">The sequence shown here is derived from an EMBL/GenBank/DDBJ whole genome shotgun (WGS) entry which is preliminary data.</text>
</comment>
<evidence type="ECO:0000256" key="7">
    <source>
        <dbReference type="PROSITE-ProRule" id="PRU10141"/>
    </source>
</evidence>
<sequence>MSEKCLTSSSYLYTSESIGSSLFLSSLPDEAFKIRNIDTGEEIDLRDENKEIFSYKASKLIGTNDNFFKDRRKMNEALWEAVDRNDIDQVEKLINKKLFGNIAAHPNAKGLNDWNSLHMAASDGLADITKILITKGDHTDIDARTTMNRTPLHLAILHNHLDVVKVLIYYNADINAIDNELNTPLHYAATLGYNEIVSWLLSQNPKINIKNYLNRNPQDLSLNYKIHELFQDFIIKENLEYKPSLYTRTVFGNTLLHNSREDHVNRILLKASNAPRVRDLQTFNDRPKLRAAKMKKVSLKDMNFPIAKVGVRDFKVLMQLGKGSFGEVYLVEKIDTGSQYALKVLLKEKIMGSNLIKYAFAERNILLSVSHPFIVRLNYAFQTADKLALVMEYCPNGDLGMHISREQRFEEEKARFYASEVLLALEELHKNGIIFRDLKPDNVVVDKDGHIKLTDFGLSKEGLYEGQFAKSFCGSVAYLAPEMIKRTGHTRSVDWYLFGVLLYEMLIGTPPYYSSCRDQLFHNIQTGRLKFPKQVSFVSRDLIKCLLHRDPSKRLGSGVGDAEEVKAHAFFKDTNWSAVLSKSVTPAPFKYMRKVYKEISIEKIFALGGEFEDNPRLNGWSILHPSPESV</sequence>
<protein>
    <recommendedName>
        <fullName evidence="8">Protein kinase domain-containing protein</fullName>
    </recommendedName>
</protein>
<dbReference type="Pfam" id="PF00023">
    <property type="entry name" value="Ank"/>
    <property type="match status" value="1"/>
</dbReference>
<dbReference type="EMBL" id="MPUH01000154">
    <property type="protein sequence ID" value="OMJ88309.1"/>
    <property type="molecule type" value="Genomic_DNA"/>
</dbReference>
<dbReference type="Gene3D" id="3.30.200.20">
    <property type="entry name" value="Phosphorylase Kinase, domain 1"/>
    <property type="match status" value="1"/>
</dbReference>
<dbReference type="InterPro" id="IPR011009">
    <property type="entry name" value="Kinase-like_dom_sf"/>
</dbReference>
<feature type="repeat" description="ANK" evidence="6">
    <location>
        <begin position="112"/>
        <end position="144"/>
    </location>
</feature>
<dbReference type="InterPro" id="IPR045270">
    <property type="entry name" value="STKc_AGC"/>
</dbReference>
<proteinExistence type="predicted"/>
<keyword evidence="5 7" id="KW-0067">ATP-binding</keyword>
<accession>A0A1R2CH06</accession>
<evidence type="ECO:0000313" key="9">
    <source>
        <dbReference type="EMBL" id="OMJ88309.1"/>
    </source>
</evidence>
<dbReference type="PROSITE" id="PS50088">
    <property type="entry name" value="ANK_REPEAT"/>
    <property type="match status" value="3"/>
</dbReference>
<dbReference type="Pfam" id="PF12796">
    <property type="entry name" value="Ank_2"/>
    <property type="match status" value="1"/>
</dbReference>
<keyword evidence="4" id="KW-0418">Kinase</keyword>
<evidence type="ECO:0000259" key="8">
    <source>
        <dbReference type="PROSITE" id="PS50011"/>
    </source>
</evidence>
<dbReference type="Gene3D" id="1.10.510.10">
    <property type="entry name" value="Transferase(Phosphotransferase) domain 1"/>
    <property type="match status" value="1"/>
</dbReference>
<keyword evidence="2" id="KW-0808">Transferase</keyword>
<dbReference type="PROSITE" id="PS00107">
    <property type="entry name" value="PROTEIN_KINASE_ATP"/>
    <property type="match status" value="1"/>
</dbReference>
<dbReference type="AlphaFoldDB" id="A0A1R2CH06"/>
<dbReference type="Pfam" id="PF00069">
    <property type="entry name" value="Pkinase"/>
    <property type="match status" value="1"/>
</dbReference>
<dbReference type="PANTHER" id="PTHR24351">
    <property type="entry name" value="RIBOSOMAL PROTEIN S6 KINASE"/>
    <property type="match status" value="1"/>
</dbReference>
<dbReference type="CDD" id="cd05123">
    <property type="entry name" value="STKc_AGC"/>
    <property type="match status" value="1"/>
</dbReference>
<keyword evidence="3 7" id="KW-0547">Nucleotide-binding</keyword>
<keyword evidence="6" id="KW-0040">ANK repeat</keyword>
<evidence type="ECO:0000256" key="3">
    <source>
        <dbReference type="ARBA" id="ARBA00022741"/>
    </source>
</evidence>
<keyword evidence="10" id="KW-1185">Reference proteome</keyword>
<gene>
    <name evidence="9" type="ORF">SteCoe_9813</name>
</gene>
<dbReference type="InterPro" id="IPR002110">
    <property type="entry name" value="Ankyrin_rpt"/>
</dbReference>
<dbReference type="SUPFAM" id="SSF48403">
    <property type="entry name" value="Ankyrin repeat"/>
    <property type="match status" value="1"/>
</dbReference>
<dbReference type="FunFam" id="3.30.200.20:FF:000042">
    <property type="entry name" value="Aurora kinase A"/>
    <property type="match status" value="1"/>
</dbReference>
<dbReference type="SMART" id="SM00220">
    <property type="entry name" value="S_TKc"/>
    <property type="match status" value="1"/>
</dbReference>
<feature type="domain" description="Protein kinase" evidence="8">
    <location>
        <begin position="314"/>
        <end position="571"/>
    </location>
</feature>
<dbReference type="GO" id="GO:0005524">
    <property type="term" value="F:ATP binding"/>
    <property type="evidence" value="ECO:0007669"/>
    <property type="project" value="UniProtKB-UniRule"/>
</dbReference>
<dbReference type="SMART" id="SM00248">
    <property type="entry name" value="ANK"/>
    <property type="match status" value="4"/>
</dbReference>
<feature type="repeat" description="ANK" evidence="6">
    <location>
        <begin position="147"/>
        <end position="179"/>
    </location>
</feature>
<evidence type="ECO:0000256" key="6">
    <source>
        <dbReference type="PROSITE-ProRule" id="PRU00023"/>
    </source>
</evidence>
<dbReference type="Gene3D" id="1.25.40.20">
    <property type="entry name" value="Ankyrin repeat-containing domain"/>
    <property type="match status" value="1"/>
</dbReference>
<evidence type="ECO:0000256" key="1">
    <source>
        <dbReference type="ARBA" id="ARBA00022527"/>
    </source>
</evidence>
<evidence type="ECO:0000256" key="5">
    <source>
        <dbReference type="ARBA" id="ARBA00022840"/>
    </source>
</evidence>
<keyword evidence="1" id="KW-0723">Serine/threonine-protein kinase</keyword>
<dbReference type="GO" id="GO:0004674">
    <property type="term" value="F:protein serine/threonine kinase activity"/>
    <property type="evidence" value="ECO:0007669"/>
    <property type="project" value="UniProtKB-KW"/>
</dbReference>
<dbReference type="SUPFAM" id="SSF56112">
    <property type="entry name" value="Protein kinase-like (PK-like)"/>
    <property type="match status" value="1"/>
</dbReference>
<dbReference type="OrthoDB" id="308845at2759"/>